<dbReference type="InterPro" id="IPR027417">
    <property type="entry name" value="P-loop_NTPase"/>
</dbReference>
<dbReference type="Pfam" id="PF03567">
    <property type="entry name" value="Sulfotransfer_2"/>
    <property type="match status" value="1"/>
</dbReference>
<sequence>MPIVRINGHLLYYCHVPKAVGSAVEAYLRAQFGPLAFADEQFYELSPPDRWTRSSPQHVDVESFERLFPADFFDDVFAVVRDPLPRLVSAYKFQKLVEGLIPPEASFDAWVLGLDRAMIGRRFAFDNHLLPMHRLVPEGTRIFRMESGLGAVIDYLRGRAATTGAFVNRSFTLSPPRAVSGFTKNKTRTKLAPSPGSDHMAKRGFLTNLVEFTAFGMLFGAVALWAVALAPIH</sequence>
<dbReference type="RefSeq" id="WP_165616384.1">
    <property type="nucleotide sequence ID" value="NZ_FOSV01000002.1"/>
</dbReference>
<keyword evidence="1" id="KW-0812">Transmembrane</keyword>
<dbReference type="GO" id="GO:0016020">
    <property type="term" value="C:membrane"/>
    <property type="evidence" value="ECO:0007669"/>
    <property type="project" value="InterPro"/>
</dbReference>
<dbReference type="Proteomes" id="UP000198804">
    <property type="component" value="Unassembled WGS sequence"/>
</dbReference>
<protein>
    <submittedName>
        <fullName evidence="2">Sulfotransferase family protein</fullName>
    </submittedName>
</protein>
<dbReference type="GO" id="GO:0008146">
    <property type="term" value="F:sulfotransferase activity"/>
    <property type="evidence" value="ECO:0007669"/>
    <property type="project" value="InterPro"/>
</dbReference>
<reference evidence="3" key="1">
    <citation type="submission" date="2016-10" db="EMBL/GenBank/DDBJ databases">
        <authorList>
            <person name="Varghese N."/>
            <person name="Submissions S."/>
        </authorList>
    </citation>
    <scope>NUCLEOTIDE SEQUENCE [LARGE SCALE GENOMIC DNA]</scope>
    <source>
        <strain evidence="3">CGMCC 1.6474</strain>
    </source>
</reference>
<evidence type="ECO:0000313" key="2">
    <source>
        <dbReference type="EMBL" id="SFK49428.1"/>
    </source>
</evidence>
<keyword evidence="2" id="KW-0808">Transferase</keyword>
<name>A0A1I3ZZA6_9HYPH</name>
<keyword evidence="1" id="KW-0472">Membrane</keyword>
<keyword evidence="3" id="KW-1185">Reference proteome</keyword>
<keyword evidence="1" id="KW-1133">Transmembrane helix</keyword>
<dbReference type="EMBL" id="FOSV01000002">
    <property type="protein sequence ID" value="SFK49428.1"/>
    <property type="molecule type" value="Genomic_DNA"/>
</dbReference>
<dbReference type="InterPro" id="IPR005331">
    <property type="entry name" value="Sulfotransferase"/>
</dbReference>
<evidence type="ECO:0000313" key="3">
    <source>
        <dbReference type="Proteomes" id="UP000198804"/>
    </source>
</evidence>
<gene>
    <name evidence="2" type="ORF">SAMN04488125_102171</name>
</gene>
<dbReference type="SUPFAM" id="SSF52540">
    <property type="entry name" value="P-loop containing nucleoside triphosphate hydrolases"/>
    <property type="match status" value="1"/>
</dbReference>
<proteinExistence type="predicted"/>
<dbReference type="Gene3D" id="3.40.50.300">
    <property type="entry name" value="P-loop containing nucleotide triphosphate hydrolases"/>
    <property type="match status" value="1"/>
</dbReference>
<feature type="transmembrane region" description="Helical" evidence="1">
    <location>
        <begin position="209"/>
        <end position="232"/>
    </location>
</feature>
<accession>A0A1I3ZZA6</accession>
<evidence type="ECO:0000256" key="1">
    <source>
        <dbReference type="SAM" id="Phobius"/>
    </source>
</evidence>
<dbReference type="AlphaFoldDB" id="A0A1I3ZZA6"/>
<organism evidence="2 3">
    <name type="scientific">Methylorubrum salsuginis</name>
    <dbReference type="NCBI Taxonomy" id="414703"/>
    <lineage>
        <taxon>Bacteria</taxon>
        <taxon>Pseudomonadati</taxon>
        <taxon>Pseudomonadota</taxon>
        <taxon>Alphaproteobacteria</taxon>
        <taxon>Hyphomicrobiales</taxon>
        <taxon>Methylobacteriaceae</taxon>
        <taxon>Methylorubrum</taxon>
    </lineage>
</organism>